<evidence type="ECO:0008006" key="3">
    <source>
        <dbReference type="Google" id="ProtNLM"/>
    </source>
</evidence>
<organism evidence="1 2">
    <name type="scientific">Streptomyces gibsoniae</name>
    <dbReference type="NCBI Taxonomy" id="3075529"/>
    <lineage>
        <taxon>Bacteria</taxon>
        <taxon>Bacillati</taxon>
        <taxon>Actinomycetota</taxon>
        <taxon>Actinomycetes</taxon>
        <taxon>Kitasatosporales</taxon>
        <taxon>Streptomycetaceae</taxon>
        <taxon>Streptomyces</taxon>
    </lineage>
</organism>
<feature type="non-terminal residue" evidence="1">
    <location>
        <position position="67"/>
    </location>
</feature>
<proteinExistence type="predicted"/>
<accession>A0ABU2UB11</accession>
<gene>
    <name evidence="1" type="ORF">RM764_47310</name>
</gene>
<comment type="caution">
    <text evidence="1">The sequence shown here is derived from an EMBL/GenBank/DDBJ whole genome shotgun (WGS) entry which is preliminary data.</text>
</comment>
<sequence length="67" mass="7672">MASLLEKADIQINGDRPWDIQLNAHGVIEDALARGNLGLGERYMDGDWDAEHLDEFFFKLMRARLPD</sequence>
<dbReference type="EMBL" id="JAVREY010000426">
    <property type="protein sequence ID" value="MDT0470422.1"/>
    <property type="molecule type" value="Genomic_DNA"/>
</dbReference>
<reference evidence="2" key="1">
    <citation type="submission" date="2023-07" db="EMBL/GenBank/DDBJ databases">
        <title>30 novel species of actinomycetes from the DSMZ collection.</title>
        <authorList>
            <person name="Nouioui I."/>
        </authorList>
    </citation>
    <scope>NUCLEOTIDE SEQUENCE [LARGE SCALE GENOMIC DNA]</scope>
    <source>
        <strain evidence="2">DSM 41699</strain>
    </source>
</reference>
<name>A0ABU2UB11_9ACTN</name>
<protein>
    <recommendedName>
        <fullName evidence="3">Cyclopropane-fatty-acyl-phospholipid synthase</fullName>
    </recommendedName>
</protein>
<evidence type="ECO:0000313" key="2">
    <source>
        <dbReference type="Proteomes" id="UP001183809"/>
    </source>
</evidence>
<keyword evidence="2" id="KW-1185">Reference proteome</keyword>
<evidence type="ECO:0000313" key="1">
    <source>
        <dbReference type="EMBL" id="MDT0470422.1"/>
    </source>
</evidence>
<dbReference type="Proteomes" id="UP001183809">
    <property type="component" value="Unassembled WGS sequence"/>
</dbReference>